<evidence type="ECO:0000256" key="22">
    <source>
        <dbReference type="ARBA" id="ARBA00023136"/>
    </source>
</evidence>
<evidence type="ECO:0000313" key="43">
    <source>
        <dbReference type="Proteomes" id="UP000052978"/>
    </source>
</evidence>
<evidence type="ECO:0000256" key="6">
    <source>
        <dbReference type="ARBA" id="ARBA00004496"/>
    </source>
</evidence>
<evidence type="ECO:0000259" key="36">
    <source>
        <dbReference type="PROSITE" id="PS50003"/>
    </source>
</evidence>
<dbReference type="PROSITE" id="PS50105">
    <property type="entry name" value="SAM_DOMAIN"/>
    <property type="match status" value="1"/>
</dbReference>
<dbReference type="InterPro" id="IPR036971">
    <property type="entry name" value="PDEase_catalytic_dom_sf"/>
</dbReference>
<feature type="binding site" evidence="31">
    <location>
        <position position="2252"/>
    </location>
    <ligand>
        <name>AMP</name>
        <dbReference type="ChEBI" id="CHEBI:456215"/>
    </ligand>
</feature>
<feature type="active site" description="Proton donor" evidence="30">
    <location>
        <position position="2049"/>
    </location>
</feature>
<dbReference type="Gene3D" id="2.30.29.30">
    <property type="entry name" value="Pleckstrin-homology domain (PH domain)/Phosphotyrosine-binding domain (PTB)"/>
    <property type="match status" value="4"/>
</dbReference>
<protein>
    <recommendedName>
        <fullName evidence="34">Phosphodiesterase</fullName>
        <ecNumber evidence="34">3.1.4.-</ecNumber>
    </recommendedName>
</protein>
<comment type="catalytic activity">
    <reaction evidence="24">
        <text>3',5'-cyclic AMP + H2O = AMP + H(+)</text>
        <dbReference type="Rhea" id="RHEA:25277"/>
        <dbReference type="ChEBI" id="CHEBI:15377"/>
        <dbReference type="ChEBI" id="CHEBI:15378"/>
        <dbReference type="ChEBI" id="CHEBI:58165"/>
        <dbReference type="ChEBI" id="CHEBI:456215"/>
    </reaction>
    <physiologicalReaction direction="left-to-right" evidence="24">
        <dbReference type="Rhea" id="RHEA:25278"/>
    </physiologicalReaction>
</comment>
<feature type="binding site" evidence="32">
    <location>
        <position position="2201"/>
    </location>
    <ligand>
        <name>Zn(2+)</name>
        <dbReference type="ChEBI" id="CHEBI:29105"/>
        <label>1</label>
    </ligand>
</feature>
<dbReference type="SMART" id="SM00233">
    <property type="entry name" value="PH"/>
    <property type="match status" value="5"/>
</dbReference>
<dbReference type="Pfam" id="PF00620">
    <property type="entry name" value="RhoGAP"/>
    <property type="match status" value="1"/>
</dbReference>
<dbReference type="SUPFAM" id="SSF57863">
    <property type="entry name" value="ArfGap/RecO-like zinc finger"/>
    <property type="match status" value="1"/>
</dbReference>
<keyword evidence="14" id="KW-0677">Repeat</keyword>
<dbReference type="InterPro" id="IPR038508">
    <property type="entry name" value="ArfGAP_dom_sf"/>
</dbReference>
<evidence type="ECO:0000256" key="27">
    <source>
        <dbReference type="ARBA" id="ARBA00057992"/>
    </source>
</evidence>
<keyword evidence="21" id="KW-0496">Mitochondrion</keyword>
<dbReference type="FunFam" id="1.10.555.10:FF:000023">
    <property type="entry name" value="Arf-GAP with Rho-GAP domain, ANK repeat and PH domain-containing protein 1"/>
    <property type="match status" value="1"/>
</dbReference>
<feature type="domain" description="PH" evidence="36">
    <location>
        <begin position="1279"/>
        <end position="1390"/>
    </location>
</feature>
<dbReference type="Proteomes" id="UP000052978">
    <property type="component" value="Unassembled WGS sequence"/>
</dbReference>
<dbReference type="InterPro" id="IPR001849">
    <property type="entry name" value="PH_domain"/>
</dbReference>
<dbReference type="PROSITE" id="PS51845">
    <property type="entry name" value="PDEASE_I_2"/>
    <property type="match status" value="1"/>
</dbReference>
<evidence type="ECO:0000256" key="16">
    <source>
        <dbReference type="ARBA" id="ARBA00022787"/>
    </source>
</evidence>
<dbReference type="InterPro" id="IPR023174">
    <property type="entry name" value="PDEase_CS"/>
</dbReference>
<dbReference type="InterPro" id="IPR008936">
    <property type="entry name" value="Rho_GTPase_activation_prot"/>
</dbReference>
<feature type="compositionally biased region" description="Acidic residues" evidence="35">
    <location>
        <begin position="228"/>
        <end position="238"/>
    </location>
</feature>
<dbReference type="Pfam" id="PF00169">
    <property type="entry name" value="PH"/>
    <property type="match status" value="3"/>
</dbReference>
<dbReference type="Gene3D" id="3.30.450.40">
    <property type="match status" value="2"/>
</dbReference>
<dbReference type="CDD" id="cd17226">
    <property type="entry name" value="RA_ARAP1"/>
    <property type="match status" value="1"/>
</dbReference>
<feature type="domain" description="Ras-associating" evidence="39">
    <location>
        <begin position="1177"/>
        <end position="1266"/>
    </location>
</feature>
<evidence type="ECO:0000256" key="11">
    <source>
        <dbReference type="ARBA" id="ARBA00022535"/>
    </source>
</evidence>
<dbReference type="GO" id="GO:0030553">
    <property type="term" value="F:cGMP binding"/>
    <property type="evidence" value="ECO:0007669"/>
    <property type="project" value="UniProtKB-KW"/>
</dbReference>
<evidence type="ECO:0000259" key="37">
    <source>
        <dbReference type="PROSITE" id="PS50105"/>
    </source>
</evidence>
<dbReference type="EC" id="3.1.4.-" evidence="34"/>
<feature type="domain" description="PDEase" evidence="41">
    <location>
        <begin position="1971"/>
        <end position="2295"/>
    </location>
</feature>
<evidence type="ECO:0000256" key="5">
    <source>
        <dbReference type="ARBA" id="ARBA00004294"/>
    </source>
</evidence>
<dbReference type="InterPro" id="IPR029016">
    <property type="entry name" value="GAF-like_dom_sf"/>
</dbReference>
<dbReference type="FunFam" id="2.30.29.30:FF:000173">
    <property type="entry name" value="Arf-GAP with Rho-GAP domain, ANK repeat and PH domain-containing protein 1"/>
    <property type="match status" value="1"/>
</dbReference>
<feature type="compositionally biased region" description="Pro residues" evidence="35">
    <location>
        <begin position="160"/>
        <end position="175"/>
    </location>
</feature>
<gene>
    <name evidence="42" type="ORF">D623_10028639</name>
</gene>
<dbReference type="SUPFAM" id="SSF55781">
    <property type="entry name" value="GAF domain-like"/>
    <property type="match status" value="3"/>
</dbReference>
<feature type="binding site" evidence="32">
    <location>
        <position position="2090"/>
    </location>
    <ligand>
        <name>Zn(2+)</name>
        <dbReference type="ChEBI" id="CHEBI:29105"/>
        <label>2</label>
    </ligand>
</feature>
<dbReference type="Pfam" id="PF13185">
    <property type="entry name" value="GAF_2"/>
    <property type="match status" value="1"/>
</dbReference>
<evidence type="ECO:0000256" key="18">
    <source>
        <dbReference type="ARBA" id="ARBA00022801"/>
    </source>
</evidence>
<dbReference type="PANTHER" id="PTHR45899">
    <property type="entry name" value="RHO GTPASE ACTIVATING PROTEIN AT 15B, ISOFORM C"/>
    <property type="match status" value="1"/>
</dbReference>
<proteinExistence type="inferred from homology"/>
<dbReference type="GO" id="GO:0008360">
    <property type="term" value="P:regulation of cell shape"/>
    <property type="evidence" value="ECO:0007669"/>
    <property type="project" value="TreeGrafter"/>
</dbReference>
<feature type="domain" description="Rho-GAP" evidence="40">
    <location>
        <begin position="963"/>
        <end position="1144"/>
    </location>
</feature>
<evidence type="ECO:0000256" key="21">
    <source>
        <dbReference type="ARBA" id="ARBA00023128"/>
    </source>
</evidence>
<feature type="binding site" evidence="32">
    <location>
        <position position="2053"/>
    </location>
    <ligand>
        <name>Zn(2+)</name>
        <dbReference type="ChEBI" id="CHEBI:29105"/>
        <label>1</label>
    </ligand>
</feature>
<comment type="similarity">
    <text evidence="29">Belongs to the cyclic nucleotide phosphodiesterase family. PDE2 subfamily.</text>
</comment>
<dbReference type="InterPro" id="IPR037858">
    <property type="entry name" value="RhoGAP_ARAP"/>
</dbReference>
<evidence type="ECO:0000256" key="4">
    <source>
        <dbReference type="ARBA" id="ARBA00004273"/>
    </source>
</evidence>
<keyword evidence="22" id="KW-0472">Membrane</keyword>
<evidence type="ECO:0000256" key="34">
    <source>
        <dbReference type="RuleBase" id="RU363067"/>
    </source>
</evidence>
<organism evidence="42 43">
    <name type="scientific">Myotis brandtii</name>
    <name type="common">Brandt's bat</name>
    <dbReference type="NCBI Taxonomy" id="109478"/>
    <lineage>
        <taxon>Eukaryota</taxon>
        <taxon>Metazoa</taxon>
        <taxon>Chordata</taxon>
        <taxon>Craniata</taxon>
        <taxon>Vertebrata</taxon>
        <taxon>Euteleostomi</taxon>
        <taxon>Mammalia</taxon>
        <taxon>Eutheria</taxon>
        <taxon>Laurasiatheria</taxon>
        <taxon>Chiroptera</taxon>
        <taxon>Yangochiroptera</taxon>
        <taxon>Vespertilionidae</taxon>
        <taxon>Myotis</taxon>
    </lineage>
</organism>
<dbReference type="FunFam" id="2.30.29.30:FF:000181">
    <property type="entry name" value="Arf-GAP with Rho-GAP domain, ANK repeat and PH domain-containing protein 1"/>
    <property type="match status" value="1"/>
</dbReference>
<dbReference type="FunFam" id="1.10.1300.10:FF:000009">
    <property type="entry name" value="Phosphodiesterase"/>
    <property type="match status" value="1"/>
</dbReference>
<evidence type="ECO:0000256" key="2">
    <source>
        <dbReference type="ARBA" id="ARBA00001947"/>
    </source>
</evidence>
<evidence type="ECO:0000256" key="8">
    <source>
        <dbReference type="ARBA" id="ARBA00022468"/>
    </source>
</evidence>
<dbReference type="SUPFAM" id="SSF50729">
    <property type="entry name" value="PH domain-like"/>
    <property type="match status" value="5"/>
</dbReference>
<keyword evidence="17" id="KW-0999">Mitochondrion inner membrane</keyword>
<comment type="cofactor">
    <cofactor evidence="34">
        <name>a divalent metal cation</name>
        <dbReference type="ChEBI" id="CHEBI:60240"/>
    </cofactor>
    <text evidence="34">Binds 2 divalent metal cations per subunit. Site 1 may preferentially bind zinc ions, while site 2 has a preference for magnesium and/or manganese ions.</text>
</comment>
<dbReference type="SMART" id="SM00471">
    <property type="entry name" value="HDc"/>
    <property type="match status" value="1"/>
</dbReference>
<evidence type="ECO:0000256" key="29">
    <source>
        <dbReference type="ARBA" id="ARBA00061038"/>
    </source>
</evidence>
<dbReference type="InterPro" id="IPR001660">
    <property type="entry name" value="SAM"/>
</dbReference>
<dbReference type="FunFam" id="3.30.450.40:FF:000014">
    <property type="entry name" value="Phosphodiesterase"/>
    <property type="match status" value="1"/>
</dbReference>
<reference evidence="42 43" key="1">
    <citation type="journal article" date="2013" name="Nat. Commun.">
        <title>Genome analysis reveals insights into physiology and longevity of the Brandt's bat Myotis brandtii.</title>
        <authorList>
            <person name="Seim I."/>
            <person name="Fang X."/>
            <person name="Xiong Z."/>
            <person name="Lobanov A.V."/>
            <person name="Huang Z."/>
            <person name="Ma S."/>
            <person name="Feng Y."/>
            <person name="Turanov A.A."/>
            <person name="Zhu Y."/>
            <person name="Lenz T.L."/>
            <person name="Gerashchenko M.V."/>
            <person name="Fan D."/>
            <person name="Hee Yim S."/>
            <person name="Yao X."/>
            <person name="Jordan D."/>
            <person name="Xiong Y."/>
            <person name="Ma Y."/>
            <person name="Lyapunov A.N."/>
            <person name="Chen G."/>
            <person name="Kulakova O.I."/>
            <person name="Sun Y."/>
            <person name="Lee S.G."/>
            <person name="Bronson R.T."/>
            <person name="Moskalev A.A."/>
            <person name="Sunyaev S.R."/>
            <person name="Zhang G."/>
            <person name="Krogh A."/>
            <person name="Wang J."/>
            <person name="Gladyshev V.N."/>
        </authorList>
    </citation>
    <scope>NUCLEOTIDE SEQUENCE [LARGE SCALE GENOMIC DNA]</scope>
</reference>
<dbReference type="Gene3D" id="1.10.1300.10">
    <property type="entry name" value="3'5'-cyclic nucleotide phosphodiesterase, catalytic domain"/>
    <property type="match status" value="1"/>
</dbReference>
<feature type="region of interest" description="Disordered" evidence="35">
    <location>
        <begin position="66"/>
        <end position="119"/>
    </location>
</feature>
<comment type="catalytic activity">
    <reaction evidence="25">
        <text>3',5'-cyclic GMP + H2O = GMP + H(+)</text>
        <dbReference type="Rhea" id="RHEA:16957"/>
        <dbReference type="ChEBI" id="CHEBI:15377"/>
        <dbReference type="ChEBI" id="CHEBI:15378"/>
        <dbReference type="ChEBI" id="CHEBI:57746"/>
        <dbReference type="ChEBI" id="CHEBI:58115"/>
    </reaction>
    <physiologicalReaction direction="left-to-right" evidence="25">
        <dbReference type="Rhea" id="RHEA:16958"/>
    </physiologicalReaction>
</comment>
<dbReference type="Gene3D" id="1.10.220.150">
    <property type="entry name" value="Arf GTPase activating protein"/>
    <property type="match status" value="1"/>
</dbReference>
<dbReference type="Pfam" id="PF01412">
    <property type="entry name" value="ArfGap"/>
    <property type="match status" value="1"/>
</dbReference>
<dbReference type="CDD" id="cd04385">
    <property type="entry name" value="RhoGAP_ARAP"/>
    <property type="match status" value="1"/>
</dbReference>
<dbReference type="FunFam" id="3.30.450.40:FF:000007">
    <property type="entry name" value="Phosphodiesterase"/>
    <property type="match status" value="1"/>
</dbReference>
<keyword evidence="23" id="KW-0114">cAMP</keyword>
<dbReference type="PROSITE" id="PS50200">
    <property type="entry name" value="RA"/>
    <property type="match status" value="1"/>
</dbReference>
<feature type="binding site" evidence="31">
    <location>
        <position position="2090"/>
    </location>
    <ligand>
        <name>AMP</name>
        <dbReference type="ChEBI" id="CHEBI:456215"/>
    </ligand>
</feature>
<evidence type="ECO:0000259" key="39">
    <source>
        <dbReference type="PROSITE" id="PS50200"/>
    </source>
</evidence>
<comment type="cofactor">
    <cofactor evidence="1">
        <name>Mg(2+)</name>
        <dbReference type="ChEBI" id="CHEBI:18420"/>
    </cofactor>
</comment>
<dbReference type="CDD" id="cd13253">
    <property type="entry name" value="PH1_ARAP"/>
    <property type="match status" value="1"/>
</dbReference>
<feature type="domain" description="SAM" evidence="37">
    <location>
        <begin position="10"/>
        <end position="64"/>
    </location>
</feature>
<evidence type="ECO:0000256" key="23">
    <source>
        <dbReference type="ARBA" id="ARBA00023149"/>
    </source>
</evidence>
<keyword evidence="16" id="KW-1000">Mitochondrion outer membrane</keyword>
<evidence type="ECO:0000259" key="40">
    <source>
        <dbReference type="PROSITE" id="PS50238"/>
    </source>
</evidence>
<dbReference type="GO" id="GO:0005743">
    <property type="term" value="C:mitochondrial inner membrane"/>
    <property type="evidence" value="ECO:0007669"/>
    <property type="project" value="UniProtKB-SubCell"/>
</dbReference>
<evidence type="ECO:0000256" key="25">
    <source>
        <dbReference type="ARBA" id="ARBA00033684"/>
    </source>
</evidence>
<feature type="binding site" evidence="31">
    <location>
        <position position="2201"/>
    </location>
    <ligand>
        <name>AMP</name>
        <dbReference type="ChEBI" id="CHEBI:456215"/>
    </ligand>
</feature>
<keyword evidence="10" id="KW-0963">Cytoplasm</keyword>
<evidence type="ECO:0000256" key="31">
    <source>
        <dbReference type="PIRSR" id="PIRSR623088-2"/>
    </source>
</evidence>
<evidence type="ECO:0000256" key="12">
    <source>
        <dbReference type="ARBA" id="ARBA00022553"/>
    </source>
</evidence>
<dbReference type="InterPro" id="IPR001164">
    <property type="entry name" value="ArfGAP_dom"/>
</dbReference>
<evidence type="ECO:0000259" key="38">
    <source>
        <dbReference type="PROSITE" id="PS50115"/>
    </source>
</evidence>
<keyword evidence="19" id="KW-0862">Zinc</keyword>
<feature type="binding site" evidence="32">
    <location>
        <position position="2090"/>
    </location>
    <ligand>
        <name>Zn(2+)</name>
        <dbReference type="ChEBI" id="CHEBI:29105"/>
        <label>1</label>
    </ligand>
</feature>
<dbReference type="PROSITE" id="PS50115">
    <property type="entry name" value="ARFGAP"/>
    <property type="match status" value="1"/>
</dbReference>
<dbReference type="eggNOG" id="KOG1117">
    <property type="taxonomic scope" value="Eukaryota"/>
</dbReference>
<keyword evidence="11" id="KW-0140">cGMP</keyword>
<evidence type="ECO:0000256" key="35">
    <source>
        <dbReference type="SAM" id="MobiDB-lite"/>
    </source>
</evidence>
<feature type="region of interest" description="Disordered" evidence="35">
    <location>
        <begin position="158"/>
        <end position="303"/>
    </location>
</feature>
<dbReference type="FunFam" id="3.10.20.90:FF:000136">
    <property type="entry name" value="Arf-GAP with Rho-GAP domain, ANK repeat and PH domain-containing protein 1"/>
    <property type="match status" value="1"/>
</dbReference>
<evidence type="ECO:0000256" key="13">
    <source>
        <dbReference type="ARBA" id="ARBA00022723"/>
    </source>
</evidence>
<dbReference type="InterPro" id="IPR013761">
    <property type="entry name" value="SAM/pointed_sf"/>
</dbReference>
<feature type="compositionally biased region" description="Acidic residues" evidence="35">
    <location>
        <begin position="271"/>
        <end position="288"/>
    </location>
</feature>
<dbReference type="GO" id="GO:0008270">
    <property type="term" value="F:zinc ion binding"/>
    <property type="evidence" value="ECO:0007669"/>
    <property type="project" value="UniProtKB-KW"/>
</dbReference>
<comment type="function">
    <text evidence="28">Regulates mitochondrial cAMP levels and respiration. Involved in the regulation of mitochondria morphology/dynamics and apoptotic cell death via local modulation of cAMP/PKA signaling in the mitochondrion, including the monitoring of local cAMP levels at the outer mitochondrial membrane and of PKA-dependent phosphorylation of DNM1L.</text>
</comment>
<evidence type="ECO:0000256" key="15">
    <source>
        <dbReference type="ARBA" id="ARBA00022741"/>
    </source>
</evidence>
<evidence type="ECO:0000256" key="17">
    <source>
        <dbReference type="ARBA" id="ARBA00022792"/>
    </source>
</evidence>
<dbReference type="InterPro" id="IPR003607">
    <property type="entry name" value="HD/PDEase_dom"/>
</dbReference>
<dbReference type="InterPro" id="IPR011993">
    <property type="entry name" value="PH-like_dom_sf"/>
</dbReference>
<feature type="region of interest" description="Disordered" evidence="35">
    <location>
        <begin position="1591"/>
        <end position="1612"/>
    </location>
</feature>
<evidence type="ECO:0000256" key="19">
    <source>
        <dbReference type="ARBA" id="ARBA00022833"/>
    </source>
</evidence>
<comment type="subcellular location">
    <subcellularLocation>
        <location evidence="3">Cell membrane</location>
    </subcellularLocation>
    <subcellularLocation>
        <location evidence="6">Cytoplasm</location>
    </subcellularLocation>
    <subcellularLocation>
        <location evidence="4">Mitochondrion inner membrane</location>
    </subcellularLocation>
    <subcellularLocation>
        <location evidence="5">Mitochondrion outer membrane</location>
    </subcellularLocation>
</comment>
<evidence type="ECO:0000256" key="30">
    <source>
        <dbReference type="PIRSR" id="PIRSR623088-1"/>
    </source>
</evidence>
<dbReference type="GO" id="GO:0047555">
    <property type="term" value="F:3',5'-cyclic-GMP phosphodiesterase activity"/>
    <property type="evidence" value="ECO:0007669"/>
    <property type="project" value="RHEA"/>
</dbReference>
<keyword evidence="20" id="KW-0142">cGMP-binding</keyword>
<comment type="cofactor">
    <cofactor evidence="2">
        <name>Zn(2+)</name>
        <dbReference type="ChEBI" id="CHEBI:29105"/>
    </cofactor>
</comment>
<dbReference type="InterPro" id="IPR000198">
    <property type="entry name" value="RhoGAP_dom"/>
</dbReference>
<keyword evidence="8" id="KW-0343">GTPase activation</keyword>
<keyword evidence="33" id="KW-0863">Zinc-finger</keyword>
<dbReference type="Pfam" id="PF00788">
    <property type="entry name" value="RA"/>
    <property type="match status" value="1"/>
</dbReference>
<dbReference type="PROSITE" id="PS50238">
    <property type="entry name" value="RHOGAP"/>
    <property type="match status" value="1"/>
</dbReference>
<evidence type="ECO:0000256" key="28">
    <source>
        <dbReference type="ARBA" id="ARBA00058327"/>
    </source>
</evidence>
<dbReference type="Pfam" id="PF01590">
    <property type="entry name" value="GAF"/>
    <property type="match status" value="1"/>
</dbReference>
<evidence type="ECO:0000313" key="42">
    <source>
        <dbReference type="EMBL" id="EPQ08347.1"/>
    </source>
</evidence>
<dbReference type="Pfam" id="PF00536">
    <property type="entry name" value="SAM_1"/>
    <property type="match status" value="1"/>
</dbReference>
<dbReference type="GO" id="GO:0005547">
    <property type="term" value="F:phosphatidylinositol-3,4,5-trisphosphate binding"/>
    <property type="evidence" value="ECO:0007669"/>
    <property type="project" value="InterPro"/>
</dbReference>
<dbReference type="InterPro" id="IPR037278">
    <property type="entry name" value="ARFGAP/RecO"/>
</dbReference>
<dbReference type="FunFam" id="1.10.220.150:FF:000006">
    <property type="entry name" value="arf-GAP with Rho-GAP domain, ANK repeat and PH domain-containing protein 3"/>
    <property type="match status" value="1"/>
</dbReference>
<evidence type="ECO:0000256" key="20">
    <source>
        <dbReference type="ARBA" id="ARBA00022992"/>
    </source>
</evidence>
<dbReference type="Gene3D" id="1.10.555.10">
    <property type="entry name" value="Rho GTPase activation protein"/>
    <property type="match status" value="1"/>
</dbReference>
<dbReference type="Pfam" id="PF00233">
    <property type="entry name" value="PDEase_I"/>
    <property type="match status" value="1"/>
</dbReference>
<dbReference type="InterPro" id="IPR052227">
    <property type="entry name" value="Arf-Rho-GAP_ANK-PH_domain"/>
</dbReference>
<dbReference type="CDD" id="cd13254">
    <property type="entry name" value="PH2_ARAP"/>
    <property type="match status" value="1"/>
</dbReference>
<feature type="compositionally biased region" description="Pro residues" evidence="35">
    <location>
        <begin position="70"/>
        <end position="81"/>
    </location>
</feature>
<dbReference type="CDD" id="cd13257">
    <property type="entry name" value="PH4_ARAP"/>
    <property type="match status" value="1"/>
</dbReference>
<name>S7PJX8_MYOBR</name>
<dbReference type="SMART" id="SM00454">
    <property type="entry name" value="SAM"/>
    <property type="match status" value="1"/>
</dbReference>
<dbReference type="CDD" id="cd13259">
    <property type="entry name" value="PH5_ARAP"/>
    <property type="match status" value="1"/>
</dbReference>
<evidence type="ECO:0000256" key="1">
    <source>
        <dbReference type="ARBA" id="ARBA00001946"/>
    </source>
</evidence>
<comment type="subunit">
    <text evidence="7">Homodimer.</text>
</comment>
<dbReference type="SUPFAM" id="SSF48350">
    <property type="entry name" value="GTPase activation domain, GAP"/>
    <property type="match status" value="1"/>
</dbReference>
<keyword evidence="9" id="KW-1003">Cell membrane</keyword>
<comment type="catalytic activity">
    <reaction evidence="26">
        <text>a nucleoside 3',5'-cyclic phosphate + H2O = a nucleoside 5'-phosphate + H(+)</text>
        <dbReference type="Rhea" id="RHEA:14653"/>
        <dbReference type="ChEBI" id="CHEBI:15377"/>
        <dbReference type="ChEBI" id="CHEBI:15378"/>
        <dbReference type="ChEBI" id="CHEBI:57867"/>
        <dbReference type="ChEBI" id="CHEBI:58464"/>
        <dbReference type="EC" id="3.1.4.17"/>
    </reaction>
    <physiologicalReaction direction="left-to-right" evidence="26">
        <dbReference type="Rhea" id="RHEA:14654"/>
    </physiologicalReaction>
</comment>
<evidence type="ECO:0000256" key="14">
    <source>
        <dbReference type="ARBA" id="ARBA00022737"/>
    </source>
</evidence>
<dbReference type="GO" id="GO:0005886">
    <property type="term" value="C:plasma membrane"/>
    <property type="evidence" value="ECO:0007669"/>
    <property type="project" value="UniProtKB-SubCell"/>
</dbReference>
<accession>S7PJX8</accession>
<feature type="domain" description="PH" evidence="36">
    <location>
        <begin position="332"/>
        <end position="424"/>
    </location>
</feature>
<keyword evidence="18 34" id="KW-0378">Hydrolase</keyword>
<dbReference type="FunFam" id="2.30.29.30:FF:000186">
    <property type="entry name" value="Arf-GAP with Rho-GAP domain, ANK repeat and PH domain-containing protein 1"/>
    <property type="match status" value="1"/>
</dbReference>
<dbReference type="CDD" id="cd08837">
    <property type="entry name" value="ArfGap_ARAP"/>
    <property type="match status" value="1"/>
</dbReference>
<dbReference type="SUPFAM" id="SSF109604">
    <property type="entry name" value="HD-domain/PDEase-like"/>
    <property type="match status" value="1"/>
</dbReference>
<keyword evidence="15" id="KW-0547">Nucleotide-binding</keyword>
<evidence type="ECO:0000256" key="3">
    <source>
        <dbReference type="ARBA" id="ARBA00004236"/>
    </source>
</evidence>
<keyword evidence="13 32" id="KW-0479">Metal-binding</keyword>
<dbReference type="Gene3D" id="1.10.150.50">
    <property type="entry name" value="Transcription Factor, Ets-1"/>
    <property type="match status" value="1"/>
</dbReference>
<sequence length="2334" mass="261512">MTEAGDAALSVAEWLQALHLEQYTVLFEHHGLVRATDCQGLSDARLVDMGVQLPGHRRRILAGLLRAHAPPAPAPRPTPRPVPRKRNVFRPLPSPTTPPEPLPTTREDEGLPTVPPIPPRRSCLPPACFSTPSTAVPDPALPPVLPPLPAKRHLAELSVPPVPPRTGPPRPPVSPPYKEEELLSSPLSTSPQPEPEEPPATFPREPPQPPSPSLPDIPPKPLHRFPEFDDPDYDETPEEGPGAPAGVMTKKEEPPVSQVPRAVRVASLLSEGEELSDDQGDEEEDDQAYEGIPNGGWRTSHLSSSLPSSLLIPELPPHPMDRLPGGPTPIAQVIKSGWLDKNPPQGSYIYQKRWVRLDVDYLRYFDSNKDAYSKRFISVACISRVAAIGDQKFEVITNNRTFAFRAESDAERKEWMQALQQAVAEQRARARLSSASLLGVQGSELPDRAGSLELRGIKNKLYVAVVGDKVQLYKNLEEYHMGIGITFIDMSVGNVKEVDRRSFDLTTPYRIFSFSAETELEKEQWLEAMQGAIAEALSTSEVAERIWAVAPNRFCADCGAAQPDWASINLCVVICKRCAGEHRGMGAGVSKVRSLKMDRKVWTETLIELFLQLGNGAGNCFWAASVPPSEALQPHSSPSARRRHLEAKYLEGKYRRYHPLFGNQEELDKALCAAVTTTDLAETQALLGCGAGVNCFSGDPEAPTPLALAEQAGQTLQMEFLRNNRTTEVPRLDLMKPLEKHYSVVLPTVSHSGFLYKTASAAKLLQDRRAREEFSRRWCVLSDGVLSYYENERAVTPNGEIRASEIVCLAVSPPDTHGFEHTFEVYTEGERLYLFGLESADLAREWVKCIAKAFVPPLAEDLLARDFERLGRLPYKAGLSLQRAQEGWFSLTGSELHAIFPEGPCEEPLQLRKLQELSVQGDSENQVLVLVERRRTLYIQGERRLDFAGWLGSIQKAAASSGDTLSEQQLGDSDIPVIVYRCVDYITQCGLTSEGIYRKSGQTSKTQQLLESLRQDARSVRLKEGEQHVDNVSSALKRFLRDLPDGLFTRAQRLFWLEASEIEDEEEKISRYRGLLARLPPVNRATVKALISHLYCVQCFSDTNQMNTHNLAIVFGPTLFQTDGQDYKAGHVVEDLINHYVVVFSVDEEELRKQREEITAIVKMRVAGTASGTQHAGDFICTVYLEEKKAEAEQHIKIPASMTAEELTLEILDRRNVSIREKDYWTCFEVNEREETERPLHFSEKVLPILHGLGIDSYLVVKKYQSMEAMLLYLASHVGDTKHGMMKFREDRSLLGLGLPSGGFHDRYFILNSSCLRLYKEIRSHRPEKEWPVKSLKVYLGVKKKLRPPTCWGFTVVHETEKHEKQQWYLCCETQMELREWFATFLFVQHDGLVWPSEPSRVSRVVPEVRIGSVSLIPLRGNENEMRRSVAAFAADPLSDALLSLGSVIDIVGLRRAVKEALSAVLPGVETVYTYLLDRESRLVCEDPPHELPQEGKVREAVISQKRLGCNGLGSVSDLPGKPLAKLVAPLAPDTQVLVIPLVDKEAGAVAAVILVHCGQLSDSQECSLQAVEKHTLVALRRVQALQQRGPGVAPETVQKPPAGTAGDQKGRVGYTHNDGKILQLCGELYDLDASSLQLKVLQYLQQETQASHCCLLLVSEDNLQLSCKVIGDKVLEEEISFPLTMGRLGQVVEDKECIQLKDLTTEDVRQLQSMLGCELQTMLCVPVISRATDQVVALACAFNKLGGDLFTDQDKHVVQHCFHYTSTVLTSTLAFQKEQKLKCECQALLQVAKNLFTHLDDVSVLLQEIITEARNLSNAEICSVFLLDQNELVAKVFDGGVVEDESYEIRIPADQGIAGHVATTGQILNIPDAYAHPLFYRGVDDSTGFRTRNILCFPIKNENKEVIGVAELVNKINGPWFSKFDEDLATAFSIYCGISIAHSLLYKKVNEAQYRSHLANEMMMYHMKVSDDEYTKLLHDGIQPVASIDSNFANFTYTPRSLPEDDTSMAILSMLQDMNFINNYKIDCPTLARFCLMVKKGYRDPPYHNWMHAFSVSHFCYLLYKNLELTNYLEDIEIFALFVSCMCHDLDHRGTNNSFQVASKSVLAALYSSEGSVMERHHFAQAIAILNTHGCNIFDHFSRKDYQRMLDLMRDIILATDLAHHLRIFKDLQKMAEVGYDRTNKQHHSLLLCLLMTSCDLSDQTKGWKTTRKIAELIYKEFFSQGDLEKAMGNRPMEMMDREKAYIPELQISFMEHIAMPIYKLLQDLFPKAAELYERVASNREHWTKVSHKFTIRGLPSNNSLDFLDEEYEVSELDGTGGPINGCCSLGTE</sequence>
<feature type="domain" description="Arf-GAP" evidence="38">
    <location>
        <begin position="540"/>
        <end position="656"/>
    </location>
</feature>
<feature type="binding site" evidence="31">
    <location>
        <begin position="2049"/>
        <end position="2053"/>
    </location>
    <ligand>
        <name>AMP</name>
        <dbReference type="ChEBI" id="CHEBI:456215"/>
    </ligand>
</feature>
<dbReference type="EMBL" id="KE162454">
    <property type="protein sequence ID" value="EPQ08347.1"/>
    <property type="molecule type" value="Genomic_DNA"/>
</dbReference>
<comment type="function">
    <text evidence="27">cGMP-activated cyclic nucleotide phosphodiesterase with a dual-specificity for the second messengers cAMP and cGMP, which are key regulators of many important physiological processes. Has a higher efficiency with cGMP compared to cAMP. Plays a role in cell growth and migration.</text>
</comment>
<dbReference type="Gene3D" id="3.10.20.90">
    <property type="entry name" value="Phosphatidylinositol 3-kinase Catalytic Subunit, Chain A, domain 1"/>
    <property type="match status" value="1"/>
</dbReference>
<feature type="compositionally biased region" description="Pro residues" evidence="35">
    <location>
        <begin position="92"/>
        <end position="102"/>
    </location>
</feature>
<evidence type="ECO:0000256" key="26">
    <source>
        <dbReference type="ARBA" id="ARBA00033709"/>
    </source>
</evidence>
<dbReference type="CDD" id="cd13256">
    <property type="entry name" value="PH3_ARAP"/>
    <property type="match status" value="1"/>
</dbReference>
<evidence type="ECO:0000256" key="33">
    <source>
        <dbReference type="PROSITE-ProRule" id="PRU00288"/>
    </source>
</evidence>
<evidence type="ECO:0000259" key="41">
    <source>
        <dbReference type="PROSITE" id="PS51845"/>
    </source>
</evidence>
<feature type="domain" description="PH" evidence="36">
    <location>
        <begin position="748"/>
        <end position="855"/>
    </location>
</feature>
<dbReference type="InterPro" id="IPR003018">
    <property type="entry name" value="GAF"/>
</dbReference>
<dbReference type="SUPFAM" id="SSF47769">
    <property type="entry name" value="SAM/Pointed domain"/>
    <property type="match status" value="1"/>
</dbReference>
<dbReference type="SMART" id="SM00324">
    <property type="entry name" value="RhoGAP"/>
    <property type="match status" value="1"/>
</dbReference>
<feature type="binding site" evidence="32">
    <location>
        <position position="2089"/>
    </location>
    <ligand>
        <name>Zn(2+)</name>
        <dbReference type="ChEBI" id="CHEBI:29105"/>
        <label>1</label>
    </ligand>
</feature>
<evidence type="ECO:0000256" key="9">
    <source>
        <dbReference type="ARBA" id="ARBA00022475"/>
    </source>
</evidence>
<dbReference type="GO" id="GO:0005096">
    <property type="term" value="F:GTPase activator activity"/>
    <property type="evidence" value="ECO:0007669"/>
    <property type="project" value="UniProtKB-KW"/>
</dbReference>
<dbReference type="InterPro" id="IPR023088">
    <property type="entry name" value="PDEase"/>
</dbReference>
<dbReference type="GO" id="GO:0005802">
    <property type="term" value="C:trans-Golgi network"/>
    <property type="evidence" value="ECO:0007669"/>
    <property type="project" value="TreeGrafter"/>
</dbReference>
<keyword evidence="43" id="KW-1185">Reference proteome</keyword>
<feature type="domain" description="PH" evidence="36">
    <location>
        <begin position="445"/>
        <end position="534"/>
    </location>
</feature>
<dbReference type="InterPro" id="IPR002073">
    <property type="entry name" value="PDEase_catalytic_dom"/>
</dbReference>
<dbReference type="SMART" id="SM00105">
    <property type="entry name" value="ArfGap"/>
    <property type="match status" value="1"/>
</dbReference>
<evidence type="ECO:0000256" key="10">
    <source>
        <dbReference type="ARBA" id="ARBA00022490"/>
    </source>
</evidence>
<dbReference type="PROSITE" id="PS00126">
    <property type="entry name" value="PDEASE_I_1"/>
    <property type="match status" value="1"/>
</dbReference>
<feature type="compositionally biased region" description="Pro residues" evidence="35">
    <location>
        <begin position="198"/>
        <end position="220"/>
    </location>
</feature>
<dbReference type="CDD" id="cd00077">
    <property type="entry name" value="HDc"/>
    <property type="match status" value="1"/>
</dbReference>
<dbReference type="InterPro" id="IPR000159">
    <property type="entry name" value="RA_dom"/>
</dbReference>
<dbReference type="GO" id="GO:0004115">
    <property type="term" value="F:3',5'-cyclic-AMP phosphodiesterase activity"/>
    <property type="evidence" value="ECO:0007669"/>
    <property type="project" value="RHEA"/>
</dbReference>
<keyword evidence="12" id="KW-0597">Phosphoprotein</keyword>
<dbReference type="PRINTS" id="PR00387">
    <property type="entry name" value="PDIESTERASE1"/>
</dbReference>
<dbReference type="PROSITE" id="PS50003">
    <property type="entry name" value="PH_DOMAIN"/>
    <property type="match status" value="4"/>
</dbReference>
<dbReference type="GO" id="GO:0005741">
    <property type="term" value="C:mitochondrial outer membrane"/>
    <property type="evidence" value="ECO:0007669"/>
    <property type="project" value="UniProtKB-SubCell"/>
</dbReference>
<evidence type="ECO:0000256" key="7">
    <source>
        <dbReference type="ARBA" id="ARBA00011738"/>
    </source>
</evidence>
<dbReference type="FunFam" id="2.30.29.30:FF:000170">
    <property type="entry name" value="Arf-GAP with Rho-GAP domain, ANK repeat and PH domain-containing protein 1"/>
    <property type="match status" value="1"/>
</dbReference>
<evidence type="ECO:0000256" key="32">
    <source>
        <dbReference type="PIRSR" id="PIRSR623088-3"/>
    </source>
</evidence>
<dbReference type="SMART" id="SM00065">
    <property type="entry name" value="GAF"/>
    <property type="match status" value="2"/>
</dbReference>
<evidence type="ECO:0000256" key="24">
    <source>
        <dbReference type="ARBA" id="ARBA00033675"/>
    </source>
</evidence>
<dbReference type="PANTHER" id="PTHR45899:SF3">
    <property type="entry name" value="ARF-GAP WITH RHO-GAP DOMAIN, ANK REPEAT AND PH DOMAIN-CONTAINING PROTEIN 1"/>
    <property type="match status" value="1"/>
</dbReference>
<dbReference type="GO" id="GO:0007165">
    <property type="term" value="P:signal transduction"/>
    <property type="evidence" value="ECO:0007669"/>
    <property type="project" value="InterPro"/>
</dbReference>